<keyword evidence="2" id="KW-1185">Reference proteome</keyword>
<dbReference type="EMBL" id="JAOQBW010000003">
    <property type="protein sequence ID" value="MFK3576343.1"/>
    <property type="molecule type" value="Genomic_DNA"/>
</dbReference>
<protein>
    <submittedName>
        <fullName evidence="1">Uncharacterized protein</fullName>
    </submittedName>
</protein>
<gene>
    <name evidence="1" type="ORF">OCH74_05665</name>
</gene>
<reference evidence="1 2" key="1">
    <citation type="submission" date="2022-09" db="EMBL/GenBank/DDBJ databases">
        <title>Genome sequencing of four strains from tibetan pig.</title>
        <authorList>
            <person name="Feng J."/>
        </authorList>
    </citation>
    <scope>NUCLEOTIDE SEQUENCE [LARGE SCALE GENOMIC DNA]</scope>
    <source>
        <strain evidence="1 2">11-1-1</strain>
    </source>
</reference>
<dbReference type="RefSeq" id="WP_404440901.1">
    <property type="nucleotide sequence ID" value="NZ_JAOQBW010000003.1"/>
</dbReference>
<organism evidence="1 2">
    <name type="scientific">Bifidobacterium thermacidophilum</name>
    <dbReference type="NCBI Taxonomy" id="246618"/>
    <lineage>
        <taxon>Bacteria</taxon>
        <taxon>Bacillati</taxon>
        <taxon>Actinomycetota</taxon>
        <taxon>Actinomycetes</taxon>
        <taxon>Bifidobacteriales</taxon>
        <taxon>Bifidobacteriaceae</taxon>
        <taxon>Bifidobacterium</taxon>
    </lineage>
</organism>
<dbReference type="Proteomes" id="UP001620273">
    <property type="component" value="Unassembled WGS sequence"/>
</dbReference>
<evidence type="ECO:0000313" key="2">
    <source>
        <dbReference type="Proteomes" id="UP001620273"/>
    </source>
</evidence>
<name>A0ABW8KPF3_9BIFI</name>
<sequence>MHMNDCRCGFVSRLDRYLGDTRSQGDEAVVRVNTNGLVDISITLRCIIAACFFVPGPQFHVLIVNVPLRSVEDNWQTIAVQIPGDQLDLLPYGDIDNLAGRGDIPVTYRLGVVDFNTQVSTLISASDRR</sequence>
<accession>A0ABW8KPF3</accession>
<comment type="caution">
    <text evidence="1">The sequence shown here is derived from an EMBL/GenBank/DDBJ whole genome shotgun (WGS) entry which is preliminary data.</text>
</comment>
<proteinExistence type="predicted"/>
<evidence type="ECO:0000313" key="1">
    <source>
        <dbReference type="EMBL" id="MFK3576343.1"/>
    </source>
</evidence>